<feature type="non-terminal residue" evidence="1">
    <location>
        <position position="1"/>
    </location>
</feature>
<proteinExistence type="predicted"/>
<name>A0A4U3AWP9_9BACI</name>
<dbReference type="PANTHER" id="PTHR40036:SF1">
    <property type="entry name" value="MACROCIN O-METHYLTRANSFERASE"/>
    <property type="match status" value="1"/>
</dbReference>
<dbReference type="Gene3D" id="3.40.50.150">
    <property type="entry name" value="Vaccinia Virus protein VP39"/>
    <property type="match status" value="1"/>
</dbReference>
<evidence type="ECO:0000313" key="2">
    <source>
        <dbReference type="Proteomes" id="UP000305222"/>
    </source>
</evidence>
<dbReference type="Proteomes" id="UP000305222">
    <property type="component" value="Unassembled WGS sequence"/>
</dbReference>
<organism evidence="1 2">
    <name type="scientific">Bacillus wiedmannii</name>
    <dbReference type="NCBI Taxonomy" id="1890302"/>
    <lineage>
        <taxon>Bacteria</taxon>
        <taxon>Bacillati</taxon>
        <taxon>Bacillota</taxon>
        <taxon>Bacilli</taxon>
        <taxon>Bacillales</taxon>
        <taxon>Bacillaceae</taxon>
        <taxon>Bacillus</taxon>
        <taxon>Bacillus cereus group</taxon>
    </lineage>
</organism>
<protein>
    <submittedName>
        <fullName evidence="1">Macrocin O-methyltransferase</fullName>
    </submittedName>
</protein>
<sequence>LNDQVKFLKGWFKDTLPSAPVEKIAIARLDGDMYESTMDSLVNLYDKVSTGGYIIIDDYGLVTCAEAVTDFRNERNLKAPMTQIDDFGIYWRKE</sequence>
<dbReference type="GO" id="GO:0032259">
    <property type="term" value="P:methylation"/>
    <property type="evidence" value="ECO:0007669"/>
    <property type="project" value="UniProtKB-KW"/>
</dbReference>
<keyword evidence="1" id="KW-0808">Transferase</keyword>
<keyword evidence="1" id="KW-0489">Methyltransferase</keyword>
<dbReference type="PANTHER" id="PTHR40036">
    <property type="entry name" value="MACROCIN O-METHYLTRANSFERASE"/>
    <property type="match status" value="1"/>
</dbReference>
<comment type="caution">
    <text evidence="1">The sequence shown here is derived from an EMBL/GenBank/DDBJ whole genome shotgun (WGS) entry which is preliminary data.</text>
</comment>
<dbReference type="GO" id="GO:0008168">
    <property type="term" value="F:methyltransferase activity"/>
    <property type="evidence" value="ECO:0007669"/>
    <property type="project" value="UniProtKB-KW"/>
</dbReference>
<accession>A0A4U3AWP9</accession>
<dbReference type="InterPro" id="IPR008884">
    <property type="entry name" value="TylF_MeTrfase"/>
</dbReference>
<reference evidence="1 2" key="1">
    <citation type="journal article" date="2019" name="Environ. Microbiol.">
        <title>An active ?-lactamase is a part of an orchestrated cell wall stress resistance network of Bacillus subtilis and related rhizosphere species.</title>
        <authorList>
            <person name="Bucher T."/>
            <person name="Keren-Paz A."/>
            <person name="Hausser J."/>
            <person name="Olender T."/>
            <person name="Cytryn E."/>
            <person name="Kolodkin-Gal I."/>
        </authorList>
    </citation>
    <scope>NUCLEOTIDE SEQUENCE [LARGE SCALE GENOMIC DNA]</scope>
    <source>
        <strain evidence="1 2">I5</strain>
    </source>
</reference>
<gene>
    <name evidence="1" type="ORF">FC699_17695</name>
</gene>
<dbReference type="Pfam" id="PF05711">
    <property type="entry name" value="TylF"/>
    <property type="match status" value="1"/>
</dbReference>
<evidence type="ECO:0000313" key="1">
    <source>
        <dbReference type="EMBL" id="TKI93504.1"/>
    </source>
</evidence>
<dbReference type="EMBL" id="SZON01000893">
    <property type="protein sequence ID" value="TKI93504.1"/>
    <property type="molecule type" value="Genomic_DNA"/>
</dbReference>
<dbReference type="InterPro" id="IPR029063">
    <property type="entry name" value="SAM-dependent_MTases_sf"/>
</dbReference>
<dbReference type="AlphaFoldDB" id="A0A4U3AWP9"/>